<protein>
    <submittedName>
        <fullName evidence="2">NAD(P)H-binding protein</fullName>
    </submittedName>
</protein>
<dbReference type="Gene3D" id="3.40.50.720">
    <property type="entry name" value="NAD(P)-binding Rossmann-like Domain"/>
    <property type="match status" value="1"/>
</dbReference>
<dbReference type="InterPro" id="IPR036291">
    <property type="entry name" value="NAD(P)-bd_dom_sf"/>
</dbReference>
<dbReference type="PANTHER" id="PTHR43162">
    <property type="match status" value="1"/>
</dbReference>
<dbReference type="PANTHER" id="PTHR43162:SF1">
    <property type="entry name" value="PRESTALK A DIFFERENTIATION PROTEIN A"/>
    <property type="match status" value="1"/>
</dbReference>
<keyword evidence="3" id="KW-1185">Reference proteome</keyword>
<gene>
    <name evidence="2" type="ORF">ACFQHK_14430</name>
</gene>
<dbReference type="InterPro" id="IPR008030">
    <property type="entry name" value="NmrA-like"/>
</dbReference>
<comment type="caution">
    <text evidence="2">The sequence shown here is derived from an EMBL/GenBank/DDBJ whole genome shotgun (WGS) entry which is preliminary data.</text>
</comment>
<accession>A0ABD5UBS2</accession>
<dbReference type="EMBL" id="JBHSXM010000001">
    <property type="protein sequence ID" value="MFC6837688.1"/>
    <property type="molecule type" value="Genomic_DNA"/>
</dbReference>
<feature type="domain" description="NmrA-like" evidence="1">
    <location>
        <begin position="2"/>
        <end position="224"/>
    </location>
</feature>
<dbReference type="AlphaFoldDB" id="A0ABD5UBS2"/>
<organism evidence="2 3">
    <name type="scientific">Halomarina ordinaria</name>
    <dbReference type="NCBI Taxonomy" id="3033939"/>
    <lineage>
        <taxon>Archaea</taxon>
        <taxon>Methanobacteriati</taxon>
        <taxon>Methanobacteriota</taxon>
        <taxon>Stenosarchaea group</taxon>
        <taxon>Halobacteria</taxon>
        <taxon>Halobacteriales</taxon>
        <taxon>Natronomonadaceae</taxon>
        <taxon>Halomarina</taxon>
    </lineage>
</organism>
<dbReference type="Proteomes" id="UP001596406">
    <property type="component" value="Unassembled WGS sequence"/>
</dbReference>
<dbReference type="RefSeq" id="WP_304449351.1">
    <property type="nucleotide sequence ID" value="NZ_JARRAH010000001.1"/>
</dbReference>
<evidence type="ECO:0000313" key="3">
    <source>
        <dbReference type="Proteomes" id="UP001596406"/>
    </source>
</evidence>
<reference evidence="2 3" key="1">
    <citation type="journal article" date="2019" name="Int. J. Syst. Evol. Microbiol.">
        <title>The Global Catalogue of Microorganisms (GCM) 10K type strain sequencing project: providing services to taxonomists for standard genome sequencing and annotation.</title>
        <authorList>
            <consortium name="The Broad Institute Genomics Platform"/>
            <consortium name="The Broad Institute Genome Sequencing Center for Infectious Disease"/>
            <person name="Wu L."/>
            <person name="Ma J."/>
        </authorList>
    </citation>
    <scope>NUCLEOTIDE SEQUENCE [LARGE SCALE GENOMIC DNA]</scope>
    <source>
        <strain evidence="2 3">PSRA2</strain>
    </source>
</reference>
<dbReference type="InterPro" id="IPR051604">
    <property type="entry name" value="Ergot_Alk_Oxidoreductase"/>
</dbReference>
<proteinExistence type="predicted"/>
<dbReference type="Pfam" id="PF05368">
    <property type="entry name" value="NmrA"/>
    <property type="match status" value="1"/>
</dbReference>
<dbReference type="Gene3D" id="3.90.25.10">
    <property type="entry name" value="UDP-galactose 4-epimerase, domain 1"/>
    <property type="match status" value="1"/>
</dbReference>
<evidence type="ECO:0000313" key="2">
    <source>
        <dbReference type="EMBL" id="MFC6837688.1"/>
    </source>
</evidence>
<name>A0ABD5UBS2_9EURY</name>
<sequence>MSHRVLVTGATGTVGSALVERLRASPVPVRVAARSPDAARERFGDGPESVAFDLTRPETWGAALDGVDRLFLLFPPRVGVRPVTAFVDAAVRTGVERVVTLSVVGADRVPVLPHRRIERHVERAGPAYTHLRAGWFVQNLSGVHRPDVVERDELFVPAGRAALHLVDARDVAAVAATALTEAGHENRAYDLTLPEPLDFDAVAAAFSDVLDREIRYSAPSHLAFVRRLSRRGVPRSLVAFMALEYAVVRLGLASRTTDDLRRLLGRDPTSVEQFVADNREAFAPAGRDG</sequence>
<evidence type="ECO:0000259" key="1">
    <source>
        <dbReference type="Pfam" id="PF05368"/>
    </source>
</evidence>
<dbReference type="SUPFAM" id="SSF51735">
    <property type="entry name" value="NAD(P)-binding Rossmann-fold domains"/>
    <property type="match status" value="1"/>
</dbReference>